<protein>
    <recommendedName>
        <fullName evidence="3">PEP phosphonomutase</fullName>
    </recommendedName>
</protein>
<name>A0A059FLK9_9PROT</name>
<dbReference type="InterPro" id="IPR039556">
    <property type="entry name" value="ICL/PEPM"/>
</dbReference>
<dbReference type="Proteomes" id="UP000025061">
    <property type="component" value="Unassembled WGS sequence"/>
</dbReference>
<dbReference type="InterPro" id="IPR015813">
    <property type="entry name" value="Pyrv/PenolPyrv_kinase-like_dom"/>
</dbReference>
<keyword evidence="2" id="KW-1185">Reference proteome</keyword>
<dbReference type="PATRIC" id="fig|1280951.3.peg.2637"/>
<dbReference type="Gene3D" id="3.20.20.60">
    <property type="entry name" value="Phosphoenolpyruvate-binding domains"/>
    <property type="match status" value="1"/>
</dbReference>
<accession>A0A059FLK9</accession>
<comment type="caution">
    <text evidence="1">The sequence shown here is derived from an EMBL/GenBank/DDBJ whole genome shotgun (WGS) entry which is preliminary data.</text>
</comment>
<proteinExistence type="predicted"/>
<dbReference type="Pfam" id="PF13714">
    <property type="entry name" value="PEP_mutase"/>
    <property type="match status" value="1"/>
</dbReference>
<evidence type="ECO:0000313" key="2">
    <source>
        <dbReference type="Proteomes" id="UP000025061"/>
    </source>
</evidence>
<evidence type="ECO:0008006" key="3">
    <source>
        <dbReference type="Google" id="ProtNLM"/>
    </source>
</evidence>
<evidence type="ECO:0000313" key="1">
    <source>
        <dbReference type="EMBL" id="KCZ91525.1"/>
    </source>
</evidence>
<dbReference type="InterPro" id="IPR040442">
    <property type="entry name" value="Pyrv_kinase-like_dom_sf"/>
</dbReference>
<dbReference type="GO" id="GO:0003824">
    <property type="term" value="F:catalytic activity"/>
    <property type="evidence" value="ECO:0007669"/>
    <property type="project" value="InterPro"/>
</dbReference>
<dbReference type="CDD" id="cd00377">
    <property type="entry name" value="ICL_PEPM"/>
    <property type="match status" value="1"/>
</dbReference>
<sequence length="258" mass="25977">MPTQTEKLAQFASLHGGAQPLVLVNIWDAGSARTVAAAGARALATGSASVGGALGFADGEAVPLDLVLDHAARIVAAVDLPVSLDFEAGYAASADGVAANIRRVVGTGAVGINLEDGYPAGDGEGVRAIGDATARIEAARAAADSLLPGFWINARTDICLRAKAEDHAAHINDVIARGKAYAEAGASSFFVPGLRDMALIAKVCAACPLPVNVMAGPEAGGFGALAEAGVRRISYGPFPWRAAMATLTSFAERAAKAG</sequence>
<reference evidence="1 2" key="1">
    <citation type="submission" date="2013-04" db="EMBL/GenBank/DDBJ databases">
        <title>Hyphomonas hirschiana VP5 Genome Sequencing.</title>
        <authorList>
            <person name="Lai Q."/>
            <person name="Shao Z."/>
        </authorList>
    </citation>
    <scope>NUCLEOTIDE SEQUENCE [LARGE SCALE GENOMIC DNA]</scope>
    <source>
        <strain evidence="1 2">VP5</strain>
    </source>
</reference>
<dbReference type="EMBL" id="ARYI01000011">
    <property type="protein sequence ID" value="KCZ91525.1"/>
    <property type="molecule type" value="Genomic_DNA"/>
</dbReference>
<dbReference type="PANTHER" id="PTHR42905">
    <property type="entry name" value="PHOSPHOENOLPYRUVATE CARBOXYLASE"/>
    <property type="match status" value="1"/>
</dbReference>
<dbReference type="PANTHER" id="PTHR42905:SF16">
    <property type="entry name" value="CARBOXYPHOSPHONOENOLPYRUVATE PHOSPHONOMUTASE-LIKE PROTEIN (AFU_ORTHOLOGUE AFUA_5G07230)"/>
    <property type="match status" value="1"/>
</dbReference>
<gene>
    <name evidence="1" type="ORF">HHI_13074</name>
</gene>
<organism evidence="1 2">
    <name type="scientific">Hyphomonas hirschiana VP5</name>
    <dbReference type="NCBI Taxonomy" id="1280951"/>
    <lineage>
        <taxon>Bacteria</taxon>
        <taxon>Pseudomonadati</taxon>
        <taxon>Pseudomonadota</taxon>
        <taxon>Alphaproteobacteria</taxon>
        <taxon>Hyphomonadales</taxon>
        <taxon>Hyphomonadaceae</taxon>
        <taxon>Hyphomonas</taxon>
    </lineage>
</organism>
<dbReference type="AlphaFoldDB" id="A0A059FLK9"/>
<dbReference type="OrthoDB" id="9785398at2"/>
<dbReference type="SUPFAM" id="SSF51621">
    <property type="entry name" value="Phosphoenolpyruvate/pyruvate domain"/>
    <property type="match status" value="1"/>
</dbReference>
<dbReference type="RefSeq" id="WP_011647695.1">
    <property type="nucleotide sequence ID" value="NZ_ARYI01000011.1"/>
</dbReference>